<dbReference type="InterPro" id="IPR011009">
    <property type="entry name" value="Kinase-like_dom_sf"/>
</dbReference>
<dbReference type="Proteomes" id="UP000664132">
    <property type="component" value="Unassembled WGS sequence"/>
</dbReference>
<dbReference type="OrthoDB" id="1668230at2759"/>
<evidence type="ECO:0000259" key="2">
    <source>
        <dbReference type="PROSITE" id="PS50011"/>
    </source>
</evidence>
<evidence type="ECO:0000313" key="3">
    <source>
        <dbReference type="EMBL" id="KAG4421655.1"/>
    </source>
</evidence>
<proteinExistence type="predicted"/>
<feature type="compositionally biased region" description="Low complexity" evidence="1">
    <location>
        <begin position="44"/>
        <end position="56"/>
    </location>
</feature>
<protein>
    <recommendedName>
        <fullName evidence="2">Protein kinase domain-containing protein</fullName>
    </recommendedName>
</protein>
<organism evidence="3 4">
    <name type="scientific">Cadophora malorum</name>
    <dbReference type="NCBI Taxonomy" id="108018"/>
    <lineage>
        <taxon>Eukaryota</taxon>
        <taxon>Fungi</taxon>
        <taxon>Dikarya</taxon>
        <taxon>Ascomycota</taxon>
        <taxon>Pezizomycotina</taxon>
        <taxon>Leotiomycetes</taxon>
        <taxon>Helotiales</taxon>
        <taxon>Ploettnerulaceae</taxon>
        <taxon>Cadophora</taxon>
    </lineage>
</organism>
<feature type="domain" description="Protein kinase" evidence="2">
    <location>
        <begin position="100"/>
        <end position="384"/>
    </location>
</feature>
<dbReference type="GO" id="GO:0004672">
    <property type="term" value="F:protein kinase activity"/>
    <property type="evidence" value="ECO:0007669"/>
    <property type="project" value="InterPro"/>
</dbReference>
<dbReference type="InterPro" id="IPR000719">
    <property type="entry name" value="Prot_kinase_dom"/>
</dbReference>
<dbReference type="GO" id="GO:0005737">
    <property type="term" value="C:cytoplasm"/>
    <property type="evidence" value="ECO:0007669"/>
    <property type="project" value="TreeGrafter"/>
</dbReference>
<feature type="region of interest" description="Disordered" evidence="1">
    <location>
        <begin position="39"/>
        <end position="89"/>
    </location>
</feature>
<dbReference type="InterPro" id="IPR050167">
    <property type="entry name" value="Ser_Thr_protein_kinase"/>
</dbReference>
<reference evidence="3" key="1">
    <citation type="submission" date="2021-02" db="EMBL/GenBank/DDBJ databases">
        <title>Genome sequence Cadophora malorum strain M34.</title>
        <authorList>
            <person name="Stefanovic E."/>
            <person name="Vu D."/>
            <person name="Scully C."/>
            <person name="Dijksterhuis J."/>
            <person name="Roader J."/>
            <person name="Houbraken J."/>
        </authorList>
    </citation>
    <scope>NUCLEOTIDE SEQUENCE</scope>
    <source>
        <strain evidence="3">M34</strain>
    </source>
</reference>
<dbReference type="InterPro" id="IPR001245">
    <property type="entry name" value="Ser-Thr/Tyr_kinase_cat_dom"/>
</dbReference>
<dbReference type="GO" id="GO:0005524">
    <property type="term" value="F:ATP binding"/>
    <property type="evidence" value="ECO:0007669"/>
    <property type="project" value="InterPro"/>
</dbReference>
<sequence length="384" mass="43039">MLSECPCTPSCDQAEDHTDIFSFLRTNATRPSACRFVTAPVYRPTPQRPQQPARPRSMSTNPSLPCLTPDDASSRACSPAPLRPSTAPPETYPYIPERYLPHLFLIGTGQSGKIHLLTPSNVLKLPMEDHQIDLENERDIYTRISVFKHPSILHYLGTLHTGIVLSYHPIGALRMFIHGAADTGLGVTAEHIQQLTQHRMKWAQQIAEGVQFLHQNGIVHCDTSSANTLITSSYDVVLCDFSSSIMDGVARGGKTRCSRWYKFVKDEGDDSFGEGRQYTIQDDLWAVGTVCYEMWARKRLWGNFPDGERVLLYKQRKWPCLEGVGHMGNVIAKCWADGYGCAGELLTDISQLAESENSQEKIQEERMNALCESEEDCIAWEAVD</sequence>
<name>A0A8H7TLW8_9HELO</name>
<dbReference type="EMBL" id="JAFJYH010000061">
    <property type="protein sequence ID" value="KAG4421655.1"/>
    <property type="molecule type" value="Genomic_DNA"/>
</dbReference>
<evidence type="ECO:0000256" key="1">
    <source>
        <dbReference type="SAM" id="MobiDB-lite"/>
    </source>
</evidence>
<dbReference type="AlphaFoldDB" id="A0A8H7TLW8"/>
<dbReference type="CDD" id="cd00180">
    <property type="entry name" value="PKc"/>
    <property type="match status" value="1"/>
</dbReference>
<dbReference type="PANTHER" id="PTHR23257">
    <property type="entry name" value="SERINE-THREONINE PROTEIN KINASE"/>
    <property type="match status" value="1"/>
</dbReference>
<dbReference type="Pfam" id="PF07714">
    <property type="entry name" value="PK_Tyr_Ser-Thr"/>
    <property type="match status" value="1"/>
</dbReference>
<dbReference type="SUPFAM" id="SSF56112">
    <property type="entry name" value="Protein kinase-like (PK-like)"/>
    <property type="match status" value="1"/>
</dbReference>
<accession>A0A8H7TLW8</accession>
<evidence type="ECO:0000313" key="4">
    <source>
        <dbReference type="Proteomes" id="UP000664132"/>
    </source>
</evidence>
<dbReference type="PROSITE" id="PS50011">
    <property type="entry name" value="PROTEIN_KINASE_DOM"/>
    <property type="match status" value="1"/>
</dbReference>
<keyword evidence="4" id="KW-1185">Reference proteome</keyword>
<comment type="caution">
    <text evidence="3">The sequence shown here is derived from an EMBL/GenBank/DDBJ whole genome shotgun (WGS) entry which is preliminary data.</text>
</comment>
<dbReference type="Gene3D" id="1.10.510.10">
    <property type="entry name" value="Transferase(Phosphotransferase) domain 1"/>
    <property type="match status" value="1"/>
</dbReference>
<gene>
    <name evidence="3" type="ORF">IFR04_005155</name>
</gene>
<dbReference type="GO" id="GO:0007165">
    <property type="term" value="P:signal transduction"/>
    <property type="evidence" value="ECO:0007669"/>
    <property type="project" value="TreeGrafter"/>
</dbReference>